<organism evidence="1 2">
    <name type="scientific">Dietzia natronolimnaea</name>
    <dbReference type="NCBI Taxonomy" id="161920"/>
    <lineage>
        <taxon>Bacteria</taxon>
        <taxon>Bacillati</taxon>
        <taxon>Actinomycetota</taxon>
        <taxon>Actinomycetes</taxon>
        <taxon>Mycobacteriales</taxon>
        <taxon>Dietziaceae</taxon>
        <taxon>Dietzia</taxon>
    </lineage>
</organism>
<name>A0A2A2WPX0_9ACTN</name>
<dbReference type="EMBL" id="NTGA01000017">
    <property type="protein sequence ID" value="PAY23083.1"/>
    <property type="molecule type" value="Genomic_DNA"/>
</dbReference>
<proteinExistence type="predicted"/>
<evidence type="ECO:0000313" key="2">
    <source>
        <dbReference type="Proteomes" id="UP000218810"/>
    </source>
</evidence>
<protein>
    <submittedName>
        <fullName evidence="1">Cobalamin-independent methionine synthase</fullName>
    </submittedName>
</protein>
<sequence length="360" mass="38115">MTSVVPGFTGPGPMRGTDPREAARVVLGECHRMPFLPELTDRGLGADQVGRTLAMLADLPVDVSTRGWRLAGSPGRPARRASDLLDRDLDALEEADESVRDPEVDRASEDRRLVVRVLGPWSLAARVELPAGSPVLTDRGARRDLAEALAEGVAARVTRLAARLGAGARILLDEPMIWHIAAGSVAGPSRFDPIPAVPEDRLSLSLCRFADVLRRHGVAEVMLRVPTDGGDEAPARWAALTRTPDGETPLDGLCMAADTLHSGGSHAALDAAGTVLDGGRILQLEGLPGSTRPPSSGPEVERRVAAILALLERLSAPRYAGLRQLVLTPTVDDMVSPHLTSGEVLGTVRRVAEAAPRLAE</sequence>
<gene>
    <name evidence="1" type="ORF">CEY15_09795</name>
</gene>
<keyword evidence="2" id="KW-1185">Reference proteome</keyword>
<dbReference type="RefSeq" id="WP_095718288.1">
    <property type="nucleotide sequence ID" value="NZ_NTGA01000017.1"/>
</dbReference>
<reference evidence="2" key="1">
    <citation type="submission" date="2017-09" db="EMBL/GenBank/DDBJ databases">
        <authorList>
            <person name="Zhang Y."/>
            <person name="Huang X."/>
            <person name="Liu J."/>
            <person name="Lu L."/>
            <person name="Peng K."/>
        </authorList>
    </citation>
    <scope>NUCLEOTIDE SEQUENCE [LARGE SCALE GENOMIC DNA]</scope>
    <source>
        <strain evidence="2">S-XJ-1</strain>
    </source>
</reference>
<dbReference type="Proteomes" id="UP000218810">
    <property type="component" value="Unassembled WGS sequence"/>
</dbReference>
<evidence type="ECO:0000313" key="1">
    <source>
        <dbReference type="EMBL" id="PAY23083.1"/>
    </source>
</evidence>
<comment type="caution">
    <text evidence="1">The sequence shown here is derived from an EMBL/GenBank/DDBJ whole genome shotgun (WGS) entry which is preliminary data.</text>
</comment>
<dbReference type="AlphaFoldDB" id="A0A2A2WPX0"/>
<accession>A0A2A2WPX0</accession>
<dbReference type="OrthoDB" id="5242426at2"/>